<dbReference type="Proteomes" id="UP000262882">
    <property type="component" value="Unassembled WGS sequence"/>
</dbReference>
<reference evidence="1 2" key="1">
    <citation type="submission" date="2018-08" db="EMBL/GenBank/DDBJ databases">
        <title>Actinomadura spongicola sp. nov., isolated from marine sponge Leucetta chagosensis.</title>
        <authorList>
            <person name="Li L."/>
            <person name="Lin H.W."/>
        </authorList>
    </citation>
    <scope>NUCLEOTIDE SEQUENCE [LARGE SCALE GENOMIC DNA]</scope>
    <source>
        <strain evidence="1 2">LHW52907</strain>
    </source>
</reference>
<gene>
    <name evidence="1" type="ORF">D0T12_13635</name>
</gene>
<proteinExistence type="predicted"/>
<name>A0A372GGV1_9ACTN</name>
<keyword evidence="2" id="KW-1185">Reference proteome</keyword>
<comment type="caution">
    <text evidence="1">The sequence shown here is derived from an EMBL/GenBank/DDBJ whole genome shotgun (WGS) entry which is preliminary data.</text>
</comment>
<accession>A0A372GGV1</accession>
<protein>
    <submittedName>
        <fullName evidence="1">Uncharacterized protein</fullName>
    </submittedName>
</protein>
<dbReference type="AlphaFoldDB" id="A0A372GGV1"/>
<evidence type="ECO:0000313" key="1">
    <source>
        <dbReference type="EMBL" id="RFS84590.1"/>
    </source>
</evidence>
<organism evidence="1 2">
    <name type="scientific">Actinomadura spongiicola</name>
    <dbReference type="NCBI Taxonomy" id="2303421"/>
    <lineage>
        <taxon>Bacteria</taxon>
        <taxon>Bacillati</taxon>
        <taxon>Actinomycetota</taxon>
        <taxon>Actinomycetes</taxon>
        <taxon>Streptosporangiales</taxon>
        <taxon>Thermomonosporaceae</taxon>
        <taxon>Actinomadura</taxon>
    </lineage>
</organism>
<dbReference type="EMBL" id="QVNQ01000004">
    <property type="protein sequence ID" value="RFS84590.1"/>
    <property type="molecule type" value="Genomic_DNA"/>
</dbReference>
<sequence length="84" mass="9741">MAVMTREECRQLEVLRRRFPNWWFAWQAVQPRWHAQRRGDYAARPAVITDLRGSDPIELGLLLLRIPGVEPVEEPGTVGMEGEE</sequence>
<evidence type="ECO:0000313" key="2">
    <source>
        <dbReference type="Proteomes" id="UP000262882"/>
    </source>
</evidence>